<dbReference type="PANTHER" id="PTHR42912">
    <property type="entry name" value="METHYLTRANSFERASE"/>
    <property type="match status" value="1"/>
</dbReference>
<dbReference type="InterPro" id="IPR050508">
    <property type="entry name" value="Methyltransf_Superfamily"/>
</dbReference>
<dbReference type="AlphaFoldDB" id="A0AAF0BXH0"/>
<evidence type="ECO:0000313" key="3">
    <source>
        <dbReference type="Proteomes" id="UP001216390"/>
    </source>
</evidence>
<accession>A0AAF0BXH0</accession>
<sequence>MTEPAGPAHRPPRSELGEMPAELWEEQAGWWQEGFTEGADEEYREQIMPLASRWLAGAERILDVGTGEGQVARQAVRDGAATVVGVDPTRAQVVEAAARAGGPAYARAGAAALPFGPATFDAVVACLVFEHVVAVDDALAEVARVLRPGGRFAFFLNHPLLQTPNSGWIDDHVLDPPEQYWRIGPYLQEDLSLEEVEPGVRIPFVHRPLGRYVNAMAANRLLLRHVDEPAPPTGFLDRSPEYPQGADYPRLLLLVAEKHEGLAPL</sequence>
<evidence type="ECO:0000313" key="2">
    <source>
        <dbReference type="EMBL" id="WCO69085.1"/>
    </source>
</evidence>
<reference evidence="2" key="1">
    <citation type="submission" date="2023-01" db="EMBL/GenBank/DDBJ databases">
        <title>The diversity of Class Acidimicrobiia in South China Sea sediment environments and the proposal of Iamia marina sp. nov., a novel species of the genus Iamia.</title>
        <authorList>
            <person name="He Y."/>
            <person name="Tian X."/>
        </authorList>
    </citation>
    <scope>NUCLEOTIDE SEQUENCE</scope>
    <source>
        <strain evidence="2">DSM 19957</strain>
    </source>
</reference>
<keyword evidence="3" id="KW-1185">Reference proteome</keyword>
<gene>
    <name evidence="2" type="ORF">PO878_10140</name>
</gene>
<keyword evidence="2" id="KW-0808">Transferase</keyword>
<name>A0AAF0BXH0_9ACTN</name>
<dbReference type="EMBL" id="CP116942">
    <property type="protein sequence ID" value="WCO69085.1"/>
    <property type="molecule type" value="Genomic_DNA"/>
</dbReference>
<dbReference type="CDD" id="cd02440">
    <property type="entry name" value="AdoMet_MTases"/>
    <property type="match status" value="1"/>
</dbReference>
<protein>
    <submittedName>
        <fullName evidence="2">Class I SAM-dependent methyltransferase</fullName>
    </submittedName>
</protein>
<dbReference type="RefSeq" id="WP_272738599.1">
    <property type="nucleotide sequence ID" value="NZ_CP116942.1"/>
</dbReference>
<keyword evidence="2" id="KW-0489">Methyltransferase</keyword>
<dbReference type="GO" id="GO:0008757">
    <property type="term" value="F:S-adenosylmethionine-dependent methyltransferase activity"/>
    <property type="evidence" value="ECO:0007669"/>
    <property type="project" value="InterPro"/>
</dbReference>
<organism evidence="2 3">
    <name type="scientific">Iamia majanohamensis</name>
    <dbReference type="NCBI Taxonomy" id="467976"/>
    <lineage>
        <taxon>Bacteria</taxon>
        <taxon>Bacillati</taxon>
        <taxon>Actinomycetota</taxon>
        <taxon>Acidimicrobiia</taxon>
        <taxon>Acidimicrobiales</taxon>
        <taxon>Iamiaceae</taxon>
        <taxon>Iamia</taxon>
    </lineage>
</organism>
<dbReference type="KEGG" id="ima:PO878_10140"/>
<dbReference type="GO" id="GO:0032259">
    <property type="term" value="P:methylation"/>
    <property type="evidence" value="ECO:0007669"/>
    <property type="project" value="UniProtKB-KW"/>
</dbReference>
<dbReference type="Pfam" id="PF08241">
    <property type="entry name" value="Methyltransf_11"/>
    <property type="match status" value="1"/>
</dbReference>
<dbReference type="SUPFAM" id="SSF53335">
    <property type="entry name" value="S-adenosyl-L-methionine-dependent methyltransferases"/>
    <property type="match status" value="1"/>
</dbReference>
<feature type="domain" description="Methyltransferase type 11" evidence="1">
    <location>
        <begin position="62"/>
        <end position="154"/>
    </location>
</feature>
<dbReference type="Gene3D" id="3.40.50.150">
    <property type="entry name" value="Vaccinia Virus protein VP39"/>
    <property type="match status" value="1"/>
</dbReference>
<evidence type="ECO:0000259" key="1">
    <source>
        <dbReference type="Pfam" id="PF08241"/>
    </source>
</evidence>
<dbReference type="InterPro" id="IPR013216">
    <property type="entry name" value="Methyltransf_11"/>
</dbReference>
<dbReference type="InterPro" id="IPR029063">
    <property type="entry name" value="SAM-dependent_MTases_sf"/>
</dbReference>
<dbReference type="Proteomes" id="UP001216390">
    <property type="component" value="Chromosome"/>
</dbReference>
<proteinExistence type="predicted"/>